<evidence type="ECO:0000256" key="1">
    <source>
        <dbReference type="SAM" id="Phobius"/>
    </source>
</evidence>
<dbReference type="OrthoDB" id="2806188at2"/>
<evidence type="ECO:0000313" key="3">
    <source>
        <dbReference type="EMBL" id="TRO65347.1"/>
    </source>
</evidence>
<feature type="domain" description="CAAX prenyl protease 2/Lysostaphin resistance protein A-like" evidence="2">
    <location>
        <begin position="135"/>
        <end position="233"/>
    </location>
</feature>
<keyword evidence="1" id="KW-1133">Transmembrane helix</keyword>
<feature type="transmembrane region" description="Helical" evidence="1">
    <location>
        <begin position="12"/>
        <end position="34"/>
    </location>
</feature>
<dbReference type="GO" id="GO:0008237">
    <property type="term" value="F:metallopeptidase activity"/>
    <property type="evidence" value="ECO:0007669"/>
    <property type="project" value="UniProtKB-KW"/>
</dbReference>
<feature type="transmembrane region" description="Helical" evidence="1">
    <location>
        <begin position="62"/>
        <end position="79"/>
    </location>
</feature>
<reference evidence="3 4" key="1">
    <citation type="submission" date="2019-06" db="EMBL/GenBank/DDBJ databases">
        <title>Gramella sabulilitoris sp. nov., isolated from a marine sand.</title>
        <authorList>
            <person name="Yoon J.-H."/>
        </authorList>
    </citation>
    <scope>NUCLEOTIDE SEQUENCE [LARGE SCALE GENOMIC DNA]</scope>
    <source>
        <strain evidence="3 4">HSMS-1</strain>
    </source>
</reference>
<dbReference type="AlphaFoldDB" id="A0A550I2Z4"/>
<protein>
    <submittedName>
        <fullName evidence="3">CPBP family intramembrane metalloprotease</fullName>
    </submittedName>
</protein>
<feature type="transmembrane region" description="Helical" evidence="1">
    <location>
        <begin position="260"/>
        <end position="279"/>
    </location>
</feature>
<keyword evidence="1" id="KW-0472">Membrane</keyword>
<dbReference type="GO" id="GO:0004175">
    <property type="term" value="F:endopeptidase activity"/>
    <property type="evidence" value="ECO:0007669"/>
    <property type="project" value="UniProtKB-ARBA"/>
</dbReference>
<feature type="transmembrane region" description="Helical" evidence="1">
    <location>
        <begin position="99"/>
        <end position="121"/>
    </location>
</feature>
<dbReference type="EMBL" id="VHSF01000002">
    <property type="protein sequence ID" value="TRO65347.1"/>
    <property type="molecule type" value="Genomic_DNA"/>
</dbReference>
<feature type="transmembrane region" description="Helical" evidence="1">
    <location>
        <begin position="133"/>
        <end position="151"/>
    </location>
</feature>
<dbReference type="GO" id="GO:0006508">
    <property type="term" value="P:proteolysis"/>
    <property type="evidence" value="ECO:0007669"/>
    <property type="project" value="UniProtKB-KW"/>
</dbReference>
<evidence type="ECO:0000313" key="4">
    <source>
        <dbReference type="Proteomes" id="UP000315131"/>
    </source>
</evidence>
<organism evidence="3 4">
    <name type="scientific">Christiangramia sabulilitoris</name>
    <dbReference type="NCBI Taxonomy" id="2583991"/>
    <lineage>
        <taxon>Bacteria</taxon>
        <taxon>Pseudomonadati</taxon>
        <taxon>Bacteroidota</taxon>
        <taxon>Flavobacteriia</taxon>
        <taxon>Flavobacteriales</taxon>
        <taxon>Flavobacteriaceae</taxon>
        <taxon>Christiangramia</taxon>
    </lineage>
</organism>
<feature type="transmembrane region" description="Helical" evidence="1">
    <location>
        <begin position="222"/>
        <end position="240"/>
    </location>
</feature>
<name>A0A550I2Z4_9FLAO</name>
<keyword evidence="3" id="KW-0482">Metalloprotease</keyword>
<feature type="transmembrane region" description="Helical" evidence="1">
    <location>
        <begin position="172"/>
        <end position="189"/>
    </location>
</feature>
<accession>A0A550I2Z4</accession>
<keyword evidence="3" id="KW-0378">Hydrolase</keyword>
<gene>
    <name evidence="3" type="ORF">FGM01_08035</name>
</gene>
<evidence type="ECO:0000259" key="2">
    <source>
        <dbReference type="Pfam" id="PF02517"/>
    </source>
</evidence>
<keyword evidence="4" id="KW-1185">Reference proteome</keyword>
<feature type="transmembrane region" description="Helical" evidence="1">
    <location>
        <begin position="195"/>
        <end position="215"/>
    </location>
</feature>
<proteinExistence type="predicted"/>
<comment type="caution">
    <text evidence="3">The sequence shown here is derived from an EMBL/GenBank/DDBJ whole genome shotgun (WGS) entry which is preliminary data.</text>
</comment>
<keyword evidence="1" id="KW-0812">Transmembrane</keyword>
<dbReference type="PANTHER" id="PTHR39430">
    <property type="entry name" value="MEMBRANE-ASSOCIATED PROTEASE-RELATED"/>
    <property type="match status" value="1"/>
</dbReference>
<dbReference type="PANTHER" id="PTHR39430:SF1">
    <property type="entry name" value="PROTEASE"/>
    <property type="match status" value="1"/>
</dbReference>
<dbReference type="Pfam" id="PF02517">
    <property type="entry name" value="Rce1-like"/>
    <property type="match status" value="1"/>
</dbReference>
<dbReference type="InterPro" id="IPR003675">
    <property type="entry name" value="Rce1/LyrA-like_dom"/>
</dbReference>
<dbReference type="GO" id="GO:0080120">
    <property type="term" value="P:CAAX-box protein maturation"/>
    <property type="evidence" value="ECO:0007669"/>
    <property type="project" value="UniProtKB-ARBA"/>
</dbReference>
<sequence>MFIAQAFKYSHSFWRYLVIPVLFFGLMALNFVFIEMMDIDIGQVMQEEIARKGSNRVLVENLLAFVIFLAGLFLWVKYVHHQPIKALTTSRKKIDWSRFWFVFILVGAFSIIITLLDYFANPEDYVVNFELEPFLYLLLICVLLIPIQTSFEEYFFRGYLMQGLGILARNRWVPLIFTSLVFGGLHYFNPEVTKLGDIIMIHYIGTGFMLGIITLMDEGLELALGFHAANNLITALLVTADWTAFQTNSILRDVSEPSAGWDVFIPVLVIYPLFLYIMARKYKWTNWKEKLTGKVEKPVELEPERF</sequence>
<dbReference type="Proteomes" id="UP000315131">
    <property type="component" value="Unassembled WGS sequence"/>
</dbReference>
<keyword evidence="3" id="KW-0645">Protease</keyword>